<dbReference type="Proteomes" id="UP001239462">
    <property type="component" value="Unassembled WGS sequence"/>
</dbReference>
<dbReference type="PANTHER" id="PTHR33619">
    <property type="entry name" value="POLYSACCHARIDE EXPORT PROTEIN GFCE-RELATED"/>
    <property type="match status" value="1"/>
</dbReference>
<evidence type="ECO:0000259" key="2">
    <source>
        <dbReference type="Pfam" id="PF02563"/>
    </source>
</evidence>
<evidence type="ECO:0000313" key="3">
    <source>
        <dbReference type="EMBL" id="MDM4018029.1"/>
    </source>
</evidence>
<keyword evidence="4" id="KW-1185">Reference proteome</keyword>
<evidence type="ECO:0000313" key="4">
    <source>
        <dbReference type="Proteomes" id="UP001239462"/>
    </source>
</evidence>
<keyword evidence="1" id="KW-0732">Signal</keyword>
<accession>A0ABT7PND6</accession>
<dbReference type="Gene3D" id="3.30.1950.10">
    <property type="entry name" value="wza like domain"/>
    <property type="match status" value="1"/>
</dbReference>
<dbReference type="Pfam" id="PF02563">
    <property type="entry name" value="Poly_export"/>
    <property type="match status" value="1"/>
</dbReference>
<dbReference type="InterPro" id="IPR049712">
    <property type="entry name" value="Poly_export"/>
</dbReference>
<dbReference type="EMBL" id="JASZZN010000018">
    <property type="protein sequence ID" value="MDM4018029.1"/>
    <property type="molecule type" value="Genomic_DNA"/>
</dbReference>
<comment type="caution">
    <text evidence="3">The sequence shown here is derived from an EMBL/GenBank/DDBJ whole genome shotgun (WGS) entry which is preliminary data.</text>
</comment>
<evidence type="ECO:0000256" key="1">
    <source>
        <dbReference type="ARBA" id="ARBA00022729"/>
    </source>
</evidence>
<name>A0ABT7PND6_9BACT</name>
<proteinExistence type="predicted"/>
<sequence length="457" mass="48966">MSKSLIKTADVIGSLITLTLVIVSTGCTAVLTPMTGTPVTRVPDELLGIRRSEYVPVPVVMLARPRPEEYIIDDGDILAVYIRGILPYSDPGSVPPAPPVNFNNGGGTLPPSIGFPIPVQDKGIVNLPLLAPVSVKGLTVEQARDKIVDQYRSKEIIRTTDEAPIVSIMKEREHNILVLRAQANGGSDRTGITGRNDQASTGFSIDLPFYKSDVLNALTATGGLPGVNEKNEVTIFRTSKIPYDRRNEVIAQLMASGGRCQPCVTGCFGETNAGIGSSSCFAYTEGMVEDEIVTRIPLRMPPGQTPVIQPSDIELEDGDIVMVESRETEFFYTGGLLRGGQYLLPRDYDLDVLGALAIAGSGLTSQSGQSGGGGGGMGGLSGLGGPSPSLLYIIRKLPCGRTYNIMVDIQQAMNDSSQNILVQPGDTLILRYKPHEELTNFGIGTFFTFGIRELFRD</sequence>
<gene>
    <name evidence="3" type="ORF">QTN89_21455</name>
</gene>
<organism evidence="3 4">
    <name type="scientific">Roseiconus lacunae</name>
    <dbReference type="NCBI Taxonomy" id="2605694"/>
    <lineage>
        <taxon>Bacteria</taxon>
        <taxon>Pseudomonadati</taxon>
        <taxon>Planctomycetota</taxon>
        <taxon>Planctomycetia</taxon>
        <taxon>Pirellulales</taxon>
        <taxon>Pirellulaceae</taxon>
        <taxon>Roseiconus</taxon>
    </lineage>
</organism>
<protein>
    <submittedName>
        <fullName evidence="3">Polysaccharide biosynthesis/export family protein</fullName>
    </submittedName>
</protein>
<feature type="domain" description="Polysaccharide export protein N-terminal" evidence="2">
    <location>
        <begin position="66"/>
        <end position="156"/>
    </location>
</feature>
<dbReference type="PANTHER" id="PTHR33619:SF3">
    <property type="entry name" value="POLYSACCHARIDE EXPORT PROTEIN GFCE-RELATED"/>
    <property type="match status" value="1"/>
</dbReference>
<dbReference type="InterPro" id="IPR003715">
    <property type="entry name" value="Poly_export_N"/>
</dbReference>
<reference evidence="3 4" key="1">
    <citation type="submission" date="2023-06" db="EMBL/GenBank/DDBJ databases">
        <title>Roseiconus lacunae JC819 isolated from Gulf of Mannar region, Tamil Nadu.</title>
        <authorList>
            <person name="Pk S."/>
            <person name="Ch S."/>
            <person name="Ch V.R."/>
        </authorList>
    </citation>
    <scope>NUCLEOTIDE SEQUENCE [LARGE SCALE GENOMIC DNA]</scope>
    <source>
        <strain evidence="3 4">JC819</strain>
    </source>
</reference>
<dbReference type="RefSeq" id="WP_230773775.1">
    <property type="nucleotide sequence ID" value="NZ_CP141221.1"/>
</dbReference>
<dbReference type="PROSITE" id="PS51257">
    <property type="entry name" value="PROKAR_LIPOPROTEIN"/>
    <property type="match status" value="1"/>
</dbReference>